<dbReference type="PRINTS" id="PR00409">
    <property type="entry name" value="PHDIOXRDTASE"/>
</dbReference>
<dbReference type="GO" id="GO:0016491">
    <property type="term" value="F:oxidoreductase activity"/>
    <property type="evidence" value="ECO:0007669"/>
    <property type="project" value="UniProtKB-KW"/>
</dbReference>
<feature type="domain" description="2Fe-2S ferredoxin-type" evidence="7">
    <location>
        <begin position="238"/>
        <end position="323"/>
    </location>
</feature>
<accession>A0ABU6J1W2</accession>
<dbReference type="SUPFAM" id="SSF63380">
    <property type="entry name" value="Riboflavin synthase domain-like"/>
    <property type="match status" value="1"/>
</dbReference>
<keyword evidence="5" id="KW-0408">Iron</keyword>
<evidence type="ECO:0000256" key="2">
    <source>
        <dbReference type="ARBA" id="ARBA00022714"/>
    </source>
</evidence>
<dbReference type="Proteomes" id="UP001352263">
    <property type="component" value="Unassembled WGS sequence"/>
</dbReference>
<sequence length="323" mass="34625">MQQNALMTVRVTERRAEADDICTFELRDPDGGLLPPFGAGAHIDVHVAPGLTRQYSLCNAPCERERYLIGVLRESASRGGSRGMHDDVKQGSLLRISAPRNHFPLVAARKTLLFAGGIGITPLISMAEQLSSEPSEFALHYCVRSLSRAAFHDRIAAARYRQSVSLHADDAPGTRFDAAAILAAADPDTHLYVCGPAGFVAHITGAARDAGLPAEQVHVEYFAPPALSVGPRAPDAGFEVRIASSGRRFPVGAGQSIVEALADGGVDIPVSCKEGVCGTCLTRVLDGEIEHRDYYLSETERARHDQFLPCCSRAKSAVLVLDL</sequence>
<dbReference type="CDD" id="cd00207">
    <property type="entry name" value="fer2"/>
    <property type="match status" value="1"/>
</dbReference>
<keyword evidence="2" id="KW-0001">2Fe-2S</keyword>
<keyword evidence="10" id="KW-1185">Reference proteome</keyword>
<evidence type="ECO:0000313" key="9">
    <source>
        <dbReference type="EMBL" id="MEC4717607.1"/>
    </source>
</evidence>
<dbReference type="InterPro" id="IPR006058">
    <property type="entry name" value="2Fe2S_fd_BS"/>
</dbReference>
<dbReference type="InterPro" id="IPR017927">
    <property type="entry name" value="FAD-bd_FR_type"/>
</dbReference>
<comment type="caution">
    <text evidence="9">The sequence shown here is derived from an EMBL/GenBank/DDBJ whole genome shotgun (WGS) entry which is preliminary data.</text>
</comment>
<dbReference type="Pfam" id="PF00111">
    <property type="entry name" value="Fer2"/>
    <property type="match status" value="1"/>
</dbReference>
<dbReference type="PANTHER" id="PTHR47354">
    <property type="entry name" value="NADH OXIDOREDUCTASE HCR"/>
    <property type="match status" value="1"/>
</dbReference>
<dbReference type="SUPFAM" id="SSF54292">
    <property type="entry name" value="2Fe-2S ferredoxin-like"/>
    <property type="match status" value="1"/>
</dbReference>
<evidence type="ECO:0000256" key="3">
    <source>
        <dbReference type="ARBA" id="ARBA00022723"/>
    </source>
</evidence>
<keyword evidence="3" id="KW-0479">Metal-binding</keyword>
<evidence type="ECO:0000259" key="8">
    <source>
        <dbReference type="PROSITE" id="PS51384"/>
    </source>
</evidence>
<evidence type="ECO:0000256" key="1">
    <source>
        <dbReference type="ARBA" id="ARBA00022630"/>
    </source>
</evidence>
<dbReference type="InterPro" id="IPR039261">
    <property type="entry name" value="FNR_nucleotide-bd"/>
</dbReference>
<keyword evidence="6" id="KW-0411">Iron-sulfur</keyword>
<evidence type="ECO:0000256" key="5">
    <source>
        <dbReference type="ARBA" id="ARBA00023004"/>
    </source>
</evidence>
<dbReference type="EMBL" id="JAWIIV010000001">
    <property type="protein sequence ID" value="MEC4717607.1"/>
    <property type="molecule type" value="Genomic_DNA"/>
</dbReference>
<dbReference type="EC" id="1.-.-.-" evidence="9"/>
<organism evidence="9 10">
    <name type="scientific">Noviherbaspirillum album</name>
    <dbReference type="NCBI Taxonomy" id="3080276"/>
    <lineage>
        <taxon>Bacteria</taxon>
        <taxon>Pseudomonadati</taxon>
        <taxon>Pseudomonadota</taxon>
        <taxon>Betaproteobacteria</taxon>
        <taxon>Burkholderiales</taxon>
        <taxon>Oxalobacteraceae</taxon>
        <taxon>Noviherbaspirillum</taxon>
    </lineage>
</organism>
<keyword evidence="4 9" id="KW-0560">Oxidoreductase</keyword>
<reference evidence="9 10" key="1">
    <citation type="submission" date="2023-10" db="EMBL/GenBank/DDBJ databases">
        <title>Noviherbaspirillum sp. CPCC 100848 genome assembly.</title>
        <authorList>
            <person name="Li X.Y."/>
            <person name="Fang X.M."/>
        </authorList>
    </citation>
    <scope>NUCLEOTIDE SEQUENCE [LARGE SCALE GENOMIC DNA]</scope>
    <source>
        <strain evidence="9 10">CPCC 100848</strain>
    </source>
</reference>
<dbReference type="CDD" id="cd06185">
    <property type="entry name" value="PDR_like"/>
    <property type="match status" value="1"/>
</dbReference>
<dbReference type="Gene3D" id="3.40.50.80">
    <property type="entry name" value="Nucleotide-binding domain of ferredoxin-NADP reductase (FNR) module"/>
    <property type="match status" value="1"/>
</dbReference>
<keyword evidence="1" id="KW-0285">Flavoprotein</keyword>
<dbReference type="InterPro" id="IPR012675">
    <property type="entry name" value="Beta-grasp_dom_sf"/>
</dbReference>
<dbReference type="RefSeq" id="WP_326504363.1">
    <property type="nucleotide sequence ID" value="NZ_JAWIIV010000001.1"/>
</dbReference>
<dbReference type="PROSITE" id="PS51085">
    <property type="entry name" value="2FE2S_FER_2"/>
    <property type="match status" value="1"/>
</dbReference>
<evidence type="ECO:0000259" key="7">
    <source>
        <dbReference type="PROSITE" id="PS51085"/>
    </source>
</evidence>
<dbReference type="SUPFAM" id="SSF52343">
    <property type="entry name" value="Ferredoxin reductase-like, C-terminal NADP-linked domain"/>
    <property type="match status" value="1"/>
</dbReference>
<evidence type="ECO:0000256" key="4">
    <source>
        <dbReference type="ARBA" id="ARBA00023002"/>
    </source>
</evidence>
<evidence type="ECO:0000313" key="10">
    <source>
        <dbReference type="Proteomes" id="UP001352263"/>
    </source>
</evidence>
<dbReference type="Gene3D" id="2.40.30.10">
    <property type="entry name" value="Translation factors"/>
    <property type="match status" value="1"/>
</dbReference>
<name>A0ABU6J1W2_9BURK</name>
<dbReference type="PROSITE" id="PS51384">
    <property type="entry name" value="FAD_FR"/>
    <property type="match status" value="1"/>
</dbReference>
<dbReference type="InterPro" id="IPR001041">
    <property type="entry name" value="2Fe-2S_ferredoxin-type"/>
</dbReference>
<feature type="domain" description="FAD-binding FR-type" evidence="8">
    <location>
        <begin position="4"/>
        <end position="106"/>
    </location>
</feature>
<dbReference type="Gene3D" id="3.10.20.30">
    <property type="match status" value="1"/>
</dbReference>
<proteinExistence type="predicted"/>
<dbReference type="InterPro" id="IPR050415">
    <property type="entry name" value="MRET"/>
</dbReference>
<dbReference type="InterPro" id="IPR036010">
    <property type="entry name" value="2Fe-2S_ferredoxin-like_sf"/>
</dbReference>
<gene>
    <name evidence="9" type="ORF">RY831_00430</name>
</gene>
<evidence type="ECO:0000256" key="6">
    <source>
        <dbReference type="ARBA" id="ARBA00023014"/>
    </source>
</evidence>
<dbReference type="PROSITE" id="PS00197">
    <property type="entry name" value="2FE2S_FER_1"/>
    <property type="match status" value="1"/>
</dbReference>
<dbReference type="InterPro" id="IPR017938">
    <property type="entry name" value="Riboflavin_synthase-like_b-brl"/>
</dbReference>
<protein>
    <submittedName>
        <fullName evidence="9">PDR/VanB family oxidoreductase</fullName>
        <ecNumber evidence="9">1.-.-.-</ecNumber>
    </submittedName>
</protein>
<dbReference type="PANTHER" id="PTHR47354:SF1">
    <property type="entry name" value="CARNITINE MONOOXYGENASE REDUCTASE SUBUNIT"/>
    <property type="match status" value="1"/>
</dbReference>